<dbReference type="Gene3D" id="3.40.190.10">
    <property type="entry name" value="Periplasmic binding protein-like II"/>
    <property type="match status" value="2"/>
</dbReference>
<evidence type="ECO:0000313" key="3">
    <source>
        <dbReference type="Proteomes" id="UP000561045"/>
    </source>
</evidence>
<keyword evidence="1" id="KW-0732">Signal</keyword>
<evidence type="ECO:0000256" key="1">
    <source>
        <dbReference type="SAM" id="SignalP"/>
    </source>
</evidence>
<feature type="signal peptide" evidence="1">
    <location>
        <begin position="1"/>
        <end position="22"/>
    </location>
</feature>
<dbReference type="SUPFAM" id="SSF53850">
    <property type="entry name" value="Periplasmic binding protein-like II"/>
    <property type="match status" value="1"/>
</dbReference>
<gene>
    <name evidence="2" type="ORF">GGR36_004208</name>
</gene>
<dbReference type="EMBL" id="JACIET010000004">
    <property type="protein sequence ID" value="MBB4014851.1"/>
    <property type="molecule type" value="Genomic_DNA"/>
</dbReference>
<accession>A0A840BMU8</accession>
<dbReference type="RefSeq" id="WP_183638233.1">
    <property type="nucleotide sequence ID" value="NZ_BAABLE010000024.1"/>
</dbReference>
<proteinExistence type="predicted"/>
<feature type="chain" id="PRO_5032873051" evidence="1">
    <location>
        <begin position="23"/>
        <end position="268"/>
    </location>
</feature>
<comment type="caution">
    <text evidence="2">The sequence shown here is derived from an EMBL/GenBank/DDBJ whole genome shotgun (WGS) entry which is preliminary data.</text>
</comment>
<reference evidence="2 3" key="1">
    <citation type="submission" date="2020-08" db="EMBL/GenBank/DDBJ databases">
        <title>Genomic Encyclopedia of Type Strains, Phase IV (KMG-IV): sequencing the most valuable type-strain genomes for metagenomic binning, comparative biology and taxonomic classification.</title>
        <authorList>
            <person name="Goeker M."/>
        </authorList>
    </citation>
    <scope>NUCLEOTIDE SEQUENCE [LARGE SCALE GENOMIC DNA]</scope>
    <source>
        <strain evidence="2 3">DSM 106739</strain>
    </source>
</reference>
<keyword evidence="3" id="KW-1185">Reference proteome</keyword>
<evidence type="ECO:0000313" key="2">
    <source>
        <dbReference type="EMBL" id="MBB4014851.1"/>
    </source>
</evidence>
<name>A0A840BMU8_9RHOO</name>
<organism evidence="2 3">
    <name type="scientific">Niveibacterium umoris</name>
    <dbReference type="NCBI Taxonomy" id="1193620"/>
    <lineage>
        <taxon>Bacteria</taxon>
        <taxon>Pseudomonadati</taxon>
        <taxon>Pseudomonadota</taxon>
        <taxon>Betaproteobacteria</taxon>
        <taxon>Rhodocyclales</taxon>
        <taxon>Rhodocyclaceae</taxon>
        <taxon>Niveibacterium</taxon>
    </lineage>
</organism>
<dbReference type="AlphaFoldDB" id="A0A840BMU8"/>
<dbReference type="Proteomes" id="UP000561045">
    <property type="component" value="Unassembled WGS sequence"/>
</dbReference>
<protein>
    <submittedName>
        <fullName evidence="2">Polar amino acid transport system substrate-binding protein</fullName>
    </submittedName>
</protein>
<sequence length="268" mass="29678">MNPWFPRSALTLLTAITGAAEAACAGRYEMPITHLGYAAYRDAQGNLAGYMIDEMRELARRSGCVIEAADYPVERIRVMSTKGQVSVKGFTSLDGPVAPPMYWVPTLQQDVRLLVRRDRAPADPSFDAAMRAPGLVIGVVRGLYYGDAFDALFDALPEARKDISATMDDLLRKLAAGRIDASPLLPVEYVKWLRDQHLEHQFISLPFSRDGTLTTGWKFFSPPIAPGDLKLLIRAAESMRDDGTDLKLIMHYLGPDEARTTVRIAPPR</sequence>